<sequence>MIKKYVYPSLLVLVLFTVTFAVNLQAPLYGVYAQESNVGSVAVTIAFAAYVAGLLPTLLFLGGLSDRVGRKGPIIISLVLGIAATALLVVSPSWASLFVARLLLGVGTGLATTSGAAYMTELVGENKAGTATVLVTSATSLGFGSGALATSFSLSLYGPTLLPVSYIVLFILGAVLIMASAMMPKTDKTKNLSLFRLPVFPSGTWVYGLAMMLSWATTGMIIAVVPLELKALKLDQWIGLVIFLGIFVGFLCQPLARKISSFKSLSLGLIFIPVGFFVIILGSVTSSISLILIGSSITSAASYGFLYLSALYEFGSRDPKNRARATADLFIYAYAGFSIPVVLSGVLADLFGVIVAMKIFMLFITIVTVFILMLCFFKRKHSSFNVIK</sequence>
<feature type="transmembrane region" description="Helical" evidence="5">
    <location>
        <begin position="164"/>
        <end position="183"/>
    </location>
</feature>
<dbReference type="PANTHER" id="PTHR23521">
    <property type="entry name" value="TRANSPORTER MFS SUPERFAMILY"/>
    <property type="match status" value="1"/>
</dbReference>
<feature type="transmembrane region" description="Helical" evidence="5">
    <location>
        <begin position="329"/>
        <end position="348"/>
    </location>
</feature>
<dbReference type="KEGG" id="mpri:MP3633_0106"/>
<evidence type="ECO:0000256" key="5">
    <source>
        <dbReference type="SAM" id="Phobius"/>
    </source>
</evidence>
<dbReference type="InterPro" id="IPR036259">
    <property type="entry name" value="MFS_trans_sf"/>
</dbReference>
<feature type="transmembrane region" description="Helical" evidence="5">
    <location>
        <begin position="237"/>
        <end position="256"/>
    </location>
</feature>
<dbReference type="InterPro" id="IPR020846">
    <property type="entry name" value="MFS_dom"/>
</dbReference>
<dbReference type="GO" id="GO:0005886">
    <property type="term" value="C:plasma membrane"/>
    <property type="evidence" value="ECO:0007669"/>
    <property type="project" value="TreeGrafter"/>
</dbReference>
<dbReference type="SUPFAM" id="SSF103473">
    <property type="entry name" value="MFS general substrate transporter"/>
    <property type="match status" value="1"/>
</dbReference>
<feature type="transmembrane region" description="Helical" evidence="5">
    <location>
        <begin position="74"/>
        <end position="92"/>
    </location>
</feature>
<feature type="transmembrane region" description="Helical" evidence="5">
    <location>
        <begin position="98"/>
        <end position="119"/>
    </location>
</feature>
<dbReference type="AlphaFoldDB" id="A0A859CRT8"/>
<dbReference type="PANTHER" id="PTHR23521:SF3">
    <property type="entry name" value="MFS TRANSPORTER"/>
    <property type="match status" value="1"/>
</dbReference>
<dbReference type="Gene3D" id="1.20.1250.20">
    <property type="entry name" value="MFS general substrate transporter like domains"/>
    <property type="match status" value="1"/>
</dbReference>
<feature type="transmembrane region" description="Helical" evidence="5">
    <location>
        <begin position="131"/>
        <end position="152"/>
    </location>
</feature>
<dbReference type="Proteomes" id="UP000509371">
    <property type="component" value="Chromosome"/>
</dbReference>
<evidence type="ECO:0000256" key="3">
    <source>
        <dbReference type="ARBA" id="ARBA00022989"/>
    </source>
</evidence>
<name>A0A859CRT8_9GAMM</name>
<accession>A0A859CRT8</accession>
<feature type="transmembrane region" description="Helical" evidence="5">
    <location>
        <begin position="354"/>
        <end position="377"/>
    </location>
</feature>
<feature type="transmembrane region" description="Helical" evidence="5">
    <location>
        <begin position="43"/>
        <end position="62"/>
    </location>
</feature>
<gene>
    <name evidence="7" type="ORF">MP3633_0106</name>
</gene>
<reference evidence="7 8" key="1">
    <citation type="submission" date="2020-06" db="EMBL/GenBank/DDBJ databases">
        <authorList>
            <person name="Voronona O.L."/>
            <person name="Aksenova E.I."/>
            <person name="Kunda M.S."/>
            <person name="Semenov A.N."/>
            <person name="Ryzhova N."/>
        </authorList>
    </citation>
    <scope>NUCLEOTIDE SEQUENCE [LARGE SCALE GENOMIC DNA]</scope>
    <source>
        <strain evidence="7 8">MPKMM3633</strain>
    </source>
</reference>
<dbReference type="PROSITE" id="PS00216">
    <property type="entry name" value="SUGAR_TRANSPORT_1"/>
    <property type="match status" value="1"/>
</dbReference>
<feature type="transmembrane region" description="Helical" evidence="5">
    <location>
        <begin position="290"/>
        <end position="308"/>
    </location>
</feature>
<organism evidence="7 8">
    <name type="scientific">Marinomonas primoryensis</name>
    <dbReference type="NCBI Taxonomy" id="178399"/>
    <lineage>
        <taxon>Bacteria</taxon>
        <taxon>Pseudomonadati</taxon>
        <taxon>Pseudomonadota</taxon>
        <taxon>Gammaproteobacteria</taxon>
        <taxon>Oceanospirillales</taxon>
        <taxon>Oceanospirillaceae</taxon>
        <taxon>Marinomonas</taxon>
    </lineage>
</organism>
<evidence type="ECO:0000256" key="2">
    <source>
        <dbReference type="ARBA" id="ARBA00022692"/>
    </source>
</evidence>
<feature type="transmembrane region" description="Helical" evidence="5">
    <location>
        <begin position="265"/>
        <end position="284"/>
    </location>
</feature>
<dbReference type="InterPro" id="IPR011701">
    <property type="entry name" value="MFS"/>
</dbReference>
<evidence type="ECO:0000256" key="4">
    <source>
        <dbReference type="ARBA" id="ARBA00023136"/>
    </source>
</evidence>
<feature type="domain" description="Major facilitator superfamily (MFS) profile" evidence="6">
    <location>
        <begin position="5"/>
        <end position="382"/>
    </location>
</feature>
<dbReference type="GO" id="GO:0022857">
    <property type="term" value="F:transmembrane transporter activity"/>
    <property type="evidence" value="ECO:0007669"/>
    <property type="project" value="InterPro"/>
</dbReference>
<dbReference type="InterPro" id="IPR005829">
    <property type="entry name" value="Sugar_transporter_CS"/>
</dbReference>
<evidence type="ECO:0000313" key="7">
    <source>
        <dbReference type="EMBL" id="QKK78844.1"/>
    </source>
</evidence>
<evidence type="ECO:0000313" key="8">
    <source>
        <dbReference type="Proteomes" id="UP000509371"/>
    </source>
</evidence>
<evidence type="ECO:0000259" key="6">
    <source>
        <dbReference type="PROSITE" id="PS50850"/>
    </source>
</evidence>
<protein>
    <submittedName>
        <fullName evidence="7">Major facilitator superfamily protein</fullName>
    </submittedName>
</protein>
<dbReference type="EMBL" id="CP054301">
    <property type="protein sequence ID" value="QKK78844.1"/>
    <property type="molecule type" value="Genomic_DNA"/>
</dbReference>
<keyword evidence="4 5" id="KW-0472">Membrane</keyword>
<dbReference type="RefSeq" id="WP_176334025.1">
    <property type="nucleotide sequence ID" value="NZ_BAAAEF010000015.1"/>
</dbReference>
<evidence type="ECO:0000256" key="1">
    <source>
        <dbReference type="ARBA" id="ARBA00004141"/>
    </source>
</evidence>
<proteinExistence type="predicted"/>
<dbReference type="PROSITE" id="PS50850">
    <property type="entry name" value="MFS"/>
    <property type="match status" value="1"/>
</dbReference>
<comment type="subcellular location">
    <subcellularLocation>
        <location evidence="1">Membrane</location>
        <topology evidence="1">Multi-pass membrane protein</topology>
    </subcellularLocation>
</comment>
<keyword evidence="2 5" id="KW-0812">Transmembrane</keyword>
<dbReference type="Pfam" id="PF07690">
    <property type="entry name" value="MFS_1"/>
    <property type="match status" value="1"/>
</dbReference>
<feature type="transmembrane region" description="Helical" evidence="5">
    <location>
        <begin position="204"/>
        <end position="225"/>
    </location>
</feature>
<keyword evidence="3 5" id="KW-1133">Transmembrane helix</keyword>